<dbReference type="KEGG" id="eiv:EIN_299020"/>
<dbReference type="RefSeq" id="XP_004259132.1">
    <property type="nucleotide sequence ID" value="XM_004259084.1"/>
</dbReference>
<name>L7FQ27_ENTIV</name>
<evidence type="ECO:0000313" key="5">
    <source>
        <dbReference type="Proteomes" id="UP000014680"/>
    </source>
</evidence>
<dbReference type="InterPro" id="IPR001568">
    <property type="entry name" value="RNase_T2-like"/>
</dbReference>
<evidence type="ECO:0000313" key="4">
    <source>
        <dbReference type="EMBL" id="ELP92361.1"/>
    </source>
</evidence>
<dbReference type="GeneID" id="14891343"/>
<accession>L7FQ27</accession>
<feature type="non-terminal residue" evidence="4">
    <location>
        <position position="1"/>
    </location>
</feature>
<dbReference type="GO" id="GO:0006401">
    <property type="term" value="P:RNA catabolic process"/>
    <property type="evidence" value="ECO:0007669"/>
    <property type="project" value="TreeGrafter"/>
</dbReference>
<organism evidence="4 5">
    <name type="scientific">Entamoeba invadens IP1</name>
    <dbReference type="NCBI Taxonomy" id="370355"/>
    <lineage>
        <taxon>Eukaryota</taxon>
        <taxon>Amoebozoa</taxon>
        <taxon>Evosea</taxon>
        <taxon>Archamoebae</taxon>
        <taxon>Mastigamoebida</taxon>
        <taxon>Entamoebidae</taxon>
        <taxon>Entamoeba</taxon>
    </lineage>
</organism>
<proteinExistence type="inferred from homology"/>
<dbReference type="OrthoDB" id="435754at2759"/>
<dbReference type="VEuPathDB" id="AmoebaDB:EIN_299020"/>
<dbReference type="PANTHER" id="PTHR11240">
    <property type="entry name" value="RIBONUCLEASE T2"/>
    <property type="match status" value="1"/>
</dbReference>
<protein>
    <submittedName>
        <fullName evidence="4">Uncharacterized protein</fullName>
    </submittedName>
</protein>
<dbReference type="Gene3D" id="3.90.730.10">
    <property type="entry name" value="Ribonuclease T2-like"/>
    <property type="match status" value="1"/>
</dbReference>
<evidence type="ECO:0000256" key="3">
    <source>
        <dbReference type="SAM" id="MobiDB-lite"/>
    </source>
</evidence>
<dbReference type="SUPFAM" id="SSF55895">
    <property type="entry name" value="Ribonuclease Rh-like"/>
    <property type="match status" value="1"/>
</dbReference>
<feature type="region of interest" description="Disordered" evidence="3">
    <location>
        <begin position="1"/>
        <end position="37"/>
    </location>
</feature>
<dbReference type="GO" id="GO:0003723">
    <property type="term" value="F:RNA binding"/>
    <property type="evidence" value="ECO:0007669"/>
    <property type="project" value="InterPro"/>
</dbReference>
<comment type="similarity">
    <text evidence="1 2">Belongs to the RNase T2 family.</text>
</comment>
<gene>
    <name evidence="4" type="ORF">EIN_299020</name>
</gene>
<dbReference type="AlphaFoldDB" id="L7FQ27"/>
<dbReference type="EMBL" id="KB206378">
    <property type="protein sequence ID" value="ELP92361.1"/>
    <property type="molecule type" value="Genomic_DNA"/>
</dbReference>
<sequence length="298" mass="34754">KQGARPKQIQMKYSEPTESEPKSSVKKPDEVEKQKEMKGEGELVKQVQFPSKILHFTFYNYCPKYFLVGRPITSMALVLYWPGEKCKRTECALPVGTPFVKEGFFLHGYWPQSTGNNNMLCCQTKTPLSLAEKIIFGDDTLKDLIYRNWMSISVCAVSLYQYDKHGSCAQKIFEGPNGIKDYMRTTIALYQKYNLWKILQESELQVVTNKLYNIEQLKKVLRREIGCEVIFTCVEMTSIFDVKMCFDPNSNPFNPTFIKCPDKNYREEKRRCSKEVMFEEFPKYLLDPVTSPRNNCPY</sequence>
<dbReference type="Pfam" id="PF00445">
    <property type="entry name" value="Ribonuclease_T2"/>
    <property type="match status" value="1"/>
</dbReference>
<feature type="compositionally biased region" description="Basic and acidic residues" evidence="3">
    <location>
        <begin position="19"/>
        <end position="37"/>
    </location>
</feature>
<reference evidence="4 5" key="1">
    <citation type="submission" date="2012-10" db="EMBL/GenBank/DDBJ databases">
        <authorList>
            <person name="Zafar N."/>
            <person name="Inman J."/>
            <person name="Hall N."/>
            <person name="Lorenzi H."/>
            <person name="Caler E."/>
        </authorList>
    </citation>
    <scope>NUCLEOTIDE SEQUENCE [LARGE SCALE GENOMIC DNA]</scope>
    <source>
        <strain evidence="4 5">IP1</strain>
    </source>
</reference>
<dbReference type="PANTHER" id="PTHR11240:SF22">
    <property type="entry name" value="RIBONUCLEASE T2"/>
    <property type="match status" value="1"/>
</dbReference>
<dbReference type="GO" id="GO:0033897">
    <property type="term" value="F:ribonuclease T2 activity"/>
    <property type="evidence" value="ECO:0007669"/>
    <property type="project" value="InterPro"/>
</dbReference>
<evidence type="ECO:0000256" key="2">
    <source>
        <dbReference type="RuleBase" id="RU004328"/>
    </source>
</evidence>
<keyword evidence="5" id="KW-1185">Reference proteome</keyword>
<dbReference type="GO" id="GO:0005576">
    <property type="term" value="C:extracellular region"/>
    <property type="evidence" value="ECO:0007669"/>
    <property type="project" value="TreeGrafter"/>
</dbReference>
<dbReference type="InterPro" id="IPR036430">
    <property type="entry name" value="RNase_T2-like_sf"/>
</dbReference>
<evidence type="ECO:0000256" key="1">
    <source>
        <dbReference type="ARBA" id="ARBA00007469"/>
    </source>
</evidence>
<dbReference type="Proteomes" id="UP000014680">
    <property type="component" value="Unassembled WGS sequence"/>
</dbReference>